<evidence type="ECO:0000313" key="4">
    <source>
        <dbReference type="Proteomes" id="UP000479710"/>
    </source>
</evidence>
<dbReference type="InterPro" id="IPR026057">
    <property type="entry name" value="TBL_C"/>
</dbReference>
<evidence type="ECO:0000259" key="2">
    <source>
        <dbReference type="Pfam" id="PF13839"/>
    </source>
</evidence>
<feature type="domain" description="Trichome birefringence-like C-terminal" evidence="2">
    <location>
        <begin position="15"/>
        <end position="81"/>
    </location>
</feature>
<organism evidence="3 4">
    <name type="scientific">Oryza meyeriana var. granulata</name>
    <dbReference type="NCBI Taxonomy" id="110450"/>
    <lineage>
        <taxon>Eukaryota</taxon>
        <taxon>Viridiplantae</taxon>
        <taxon>Streptophyta</taxon>
        <taxon>Embryophyta</taxon>
        <taxon>Tracheophyta</taxon>
        <taxon>Spermatophyta</taxon>
        <taxon>Magnoliopsida</taxon>
        <taxon>Liliopsida</taxon>
        <taxon>Poales</taxon>
        <taxon>Poaceae</taxon>
        <taxon>BOP clade</taxon>
        <taxon>Oryzoideae</taxon>
        <taxon>Oryzeae</taxon>
        <taxon>Oryzinae</taxon>
        <taxon>Oryza</taxon>
        <taxon>Oryza meyeriana</taxon>
    </lineage>
</organism>
<evidence type="ECO:0000313" key="3">
    <source>
        <dbReference type="EMBL" id="KAF0933801.1"/>
    </source>
</evidence>
<reference evidence="3 4" key="1">
    <citation type="submission" date="2019-11" db="EMBL/GenBank/DDBJ databases">
        <title>Whole genome sequence of Oryza granulata.</title>
        <authorList>
            <person name="Li W."/>
        </authorList>
    </citation>
    <scope>NUCLEOTIDE SEQUENCE [LARGE SCALE GENOMIC DNA]</scope>
    <source>
        <strain evidence="4">cv. Menghai</strain>
        <tissue evidence="3">Leaf</tissue>
    </source>
</reference>
<keyword evidence="4" id="KW-1185">Reference proteome</keyword>
<dbReference type="PANTHER" id="PTHR32285:SF377">
    <property type="entry name" value="OS06G0235200 PROTEIN"/>
    <property type="match status" value="1"/>
</dbReference>
<dbReference type="AlphaFoldDB" id="A0A6G1FAF3"/>
<dbReference type="GO" id="GO:0005794">
    <property type="term" value="C:Golgi apparatus"/>
    <property type="evidence" value="ECO:0007669"/>
    <property type="project" value="TreeGrafter"/>
</dbReference>
<dbReference type="OrthoDB" id="630188at2759"/>
<name>A0A6G1FAF3_9ORYZ</name>
<dbReference type="Pfam" id="PF13839">
    <property type="entry name" value="PC-Esterase"/>
    <property type="match status" value="1"/>
</dbReference>
<protein>
    <recommendedName>
        <fullName evidence="2">Trichome birefringence-like C-terminal domain-containing protein</fullName>
    </recommendedName>
</protein>
<comment type="caution">
    <text evidence="3">The sequence shown here is derived from an EMBL/GenBank/DDBJ whole genome shotgun (WGS) entry which is preliminary data.</text>
</comment>
<comment type="similarity">
    <text evidence="1">Belongs to the PC-esterase family. TBL subfamily.</text>
</comment>
<dbReference type="Proteomes" id="UP000479710">
    <property type="component" value="Unassembled WGS sequence"/>
</dbReference>
<dbReference type="PANTHER" id="PTHR32285">
    <property type="entry name" value="PROTEIN TRICHOME BIREFRINGENCE-LIKE 9-RELATED"/>
    <property type="match status" value="1"/>
</dbReference>
<evidence type="ECO:0000256" key="1">
    <source>
        <dbReference type="ARBA" id="ARBA00007727"/>
    </source>
</evidence>
<sequence length="82" mass="9777">MSKTAWRTADWTPATFTPNAFLSWFRNNHLTFVSDSLARKQVESLLCLLASRSPSELMYRDDEEIRFRRWAFREHNATMCIF</sequence>
<accession>A0A6G1FAF3</accession>
<gene>
    <name evidence="3" type="ORF">E2562_019261</name>
</gene>
<dbReference type="InterPro" id="IPR029962">
    <property type="entry name" value="TBL"/>
</dbReference>
<proteinExistence type="inferred from homology"/>
<dbReference type="GO" id="GO:0016413">
    <property type="term" value="F:O-acetyltransferase activity"/>
    <property type="evidence" value="ECO:0007669"/>
    <property type="project" value="InterPro"/>
</dbReference>
<dbReference type="EMBL" id="SPHZ02000001">
    <property type="protein sequence ID" value="KAF0933801.1"/>
    <property type="molecule type" value="Genomic_DNA"/>
</dbReference>